<name>A0A645A1U3_9ZZZZ</name>
<accession>A0A645A1U3</accession>
<protein>
    <submittedName>
        <fullName evidence="1">Uncharacterized protein</fullName>
    </submittedName>
</protein>
<evidence type="ECO:0000313" key="1">
    <source>
        <dbReference type="EMBL" id="MPM47047.1"/>
    </source>
</evidence>
<organism evidence="1">
    <name type="scientific">bioreactor metagenome</name>
    <dbReference type="NCBI Taxonomy" id="1076179"/>
    <lineage>
        <taxon>unclassified sequences</taxon>
        <taxon>metagenomes</taxon>
        <taxon>ecological metagenomes</taxon>
    </lineage>
</organism>
<dbReference type="AlphaFoldDB" id="A0A645A1U3"/>
<gene>
    <name evidence="1" type="ORF">SDC9_93755</name>
</gene>
<reference evidence="1" key="1">
    <citation type="submission" date="2019-08" db="EMBL/GenBank/DDBJ databases">
        <authorList>
            <person name="Kucharzyk K."/>
            <person name="Murdoch R.W."/>
            <person name="Higgins S."/>
            <person name="Loffler F."/>
        </authorList>
    </citation>
    <scope>NUCLEOTIDE SEQUENCE</scope>
</reference>
<proteinExistence type="predicted"/>
<sequence length="84" mass="9809">MRGTKDLLEDLAERLDCIYLSDLRTEKYRSRAVHAALEFSPEDYSVFQWRDAANYLLDLTEPPQTTAEARKLLQEWEAAFPSKN</sequence>
<dbReference type="EMBL" id="VSSQ01011522">
    <property type="protein sequence ID" value="MPM47047.1"/>
    <property type="molecule type" value="Genomic_DNA"/>
</dbReference>
<comment type="caution">
    <text evidence="1">The sequence shown here is derived from an EMBL/GenBank/DDBJ whole genome shotgun (WGS) entry which is preliminary data.</text>
</comment>